<evidence type="ECO:0000313" key="2">
    <source>
        <dbReference type="Proteomes" id="UP001280629"/>
    </source>
</evidence>
<accession>A0ABU4FYA6</accession>
<reference evidence="1 2" key="1">
    <citation type="submission" date="2023-06" db="EMBL/GenBank/DDBJ databases">
        <title>Sporosarcina sp. nov., isolated from Korean traditional fermented seafood 'Jeotgal'.</title>
        <authorList>
            <person name="Yang A.-I."/>
            <person name="Shin N.-R."/>
        </authorList>
    </citation>
    <scope>NUCLEOTIDE SEQUENCE [LARGE SCALE GENOMIC DNA]</scope>
    <source>
        <strain evidence="1 2">KCTC3840</strain>
    </source>
</reference>
<name>A0ABU4FYA6_9BACL</name>
<dbReference type="EMBL" id="JAUBDH010000003">
    <property type="protein sequence ID" value="MDW0109708.1"/>
    <property type="molecule type" value="Genomic_DNA"/>
</dbReference>
<proteinExistence type="predicted"/>
<sequence>MMKTLKIITVAALLVLPSVVLYRQDIYKMMIHNPIRNYADTLLHSTKTGQSIN</sequence>
<keyword evidence="2" id="KW-1185">Reference proteome</keyword>
<dbReference type="RefSeq" id="WP_317935254.1">
    <property type="nucleotide sequence ID" value="NZ_JAUBDH010000003.1"/>
</dbReference>
<comment type="caution">
    <text evidence="1">The sequence shown here is derived from an EMBL/GenBank/DDBJ whole genome shotgun (WGS) entry which is preliminary data.</text>
</comment>
<gene>
    <name evidence="1" type="ORF">QT716_06520</name>
</gene>
<protein>
    <submittedName>
        <fullName evidence="1">Uncharacterized protein</fullName>
    </submittedName>
</protein>
<evidence type="ECO:0000313" key="1">
    <source>
        <dbReference type="EMBL" id="MDW0109708.1"/>
    </source>
</evidence>
<organism evidence="1 2">
    <name type="scientific">Sporosarcina aquimarina</name>
    <dbReference type="NCBI Taxonomy" id="114975"/>
    <lineage>
        <taxon>Bacteria</taxon>
        <taxon>Bacillati</taxon>
        <taxon>Bacillota</taxon>
        <taxon>Bacilli</taxon>
        <taxon>Bacillales</taxon>
        <taxon>Caryophanaceae</taxon>
        <taxon>Sporosarcina</taxon>
    </lineage>
</organism>
<dbReference type="Proteomes" id="UP001280629">
    <property type="component" value="Unassembled WGS sequence"/>
</dbReference>